<dbReference type="EMBL" id="CP036274">
    <property type="protein sequence ID" value="QDU30679.1"/>
    <property type="molecule type" value="Genomic_DNA"/>
</dbReference>
<accession>A0A517YKD1</accession>
<comment type="similarity">
    <text evidence="1 2">Belongs to the universal stress protein A family.</text>
</comment>
<organism evidence="4 5">
    <name type="scientific">Anatilimnocola aggregata</name>
    <dbReference type="NCBI Taxonomy" id="2528021"/>
    <lineage>
        <taxon>Bacteria</taxon>
        <taxon>Pseudomonadati</taxon>
        <taxon>Planctomycetota</taxon>
        <taxon>Planctomycetia</taxon>
        <taxon>Pirellulales</taxon>
        <taxon>Pirellulaceae</taxon>
        <taxon>Anatilimnocola</taxon>
    </lineage>
</organism>
<dbReference type="GO" id="GO:0005737">
    <property type="term" value="C:cytoplasm"/>
    <property type="evidence" value="ECO:0007669"/>
    <property type="project" value="UniProtKB-SubCell"/>
</dbReference>
<dbReference type="InterPro" id="IPR014729">
    <property type="entry name" value="Rossmann-like_a/b/a_fold"/>
</dbReference>
<dbReference type="Proteomes" id="UP000315017">
    <property type="component" value="Chromosome"/>
</dbReference>
<evidence type="ECO:0000313" key="5">
    <source>
        <dbReference type="Proteomes" id="UP000315017"/>
    </source>
</evidence>
<proteinExistence type="inferred from homology"/>
<keyword evidence="2" id="KW-0963">Cytoplasm</keyword>
<dbReference type="InterPro" id="IPR006015">
    <property type="entry name" value="Universal_stress_UspA"/>
</dbReference>
<dbReference type="RefSeq" id="WP_145096555.1">
    <property type="nucleotide sequence ID" value="NZ_CP036274.1"/>
</dbReference>
<dbReference type="Gene3D" id="3.40.50.620">
    <property type="entry name" value="HUPs"/>
    <property type="match status" value="1"/>
</dbReference>
<dbReference type="PANTHER" id="PTHR46268">
    <property type="entry name" value="STRESS RESPONSE PROTEIN NHAX"/>
    <property type="match status" value="1"/>
</dbReference>
<dbReference type="Pfam" id="PF00582">
    <property type="entry name" value="Usp"/>
    <property type="match status" value="1"/>
</dbReference>
<dbReference type="CDD" id="cd00293">
    <property type="entry name" value="USP-like"/>
    <property type="match status" value="1"/>
</dbReference>
<evidence type="ECO:0000313" key="4">
    <source>
        <dbReference type="EMBL" id="QDU30679.1"/>
    </source>
</evidence>
<dbReference type="PIRSF" id="PIRSF006276">
    <property type="entry name" value="UspA"/>
    <property type="match status" value="1"/>
</dbReference>
<dbReference type="OrthoDB" id="9788959at2"/>
<evidence type="ECO:0000256" key="1">
    <source>
        <dbReference type="ARBA" id="ARBA00008791"/>
    </source>
</evidence>
<feature type="domain" description="UspA" evidence="3">
    <location>
        <begin position="3"/>
        <end position="136"/>
    </location>
</feature>
<protein>
    <recommendedName>
        <fullName evidence="2">Universal stress protein</fullName>
    </recommendedName>
</protein>
<name>A0A517YKD1_9BACT</name>
<dbReference type="AlphaFoldDB" id="A0A517YKD1"/>
<dbReference type="InterPro" id="IPR006016">
    <property type="entry name" value="UspA"/>
</dbReference>
<dbReference type="PANTHER" id="PTHR46268:SF6">
    <property type="entry name" value="UNIVERSAL STRESS PROTEIN UP12"/>
    <property type="match status" value="1"/>
</dbReference>
<dbReference type="KEGG" id="aagg:ETAA8_58260"/>
<comment type="subcellular location">
    <subcellularLocation>
        <location evidence="2">Cytoplasm</location>
    </subcellularLocation>
</comment>
<keyword evidence="5" id="KW-1185">Reference proteome</keyword>
<dbReference type="PRINTS" id="PR01438">
    <property type="entry name" value="UNVRSLSTRESS"/>
</dbReference>
<dbReference type="SUPFAM" id="SSF52402">
    <property type="entry name" value="Adenine nucleotide alpha hydrolases-like"/>
    <property type="match status" value="1"/>
</dbReference>
<sequence length="154" mass="16709">MALKILVPVDFSTGAEQALQLATSLARDHQGELVLLHVEEPPMVYGAGDMYYGIAEPNREELLTMLKKVSIDDSRMIVQRHLVVGLPATAIVEFAANNAIDYIVMPTHGRTGLRRLLMGSVAEEVVRKAPCPVVTVSPKAAKPSEVKEPSPSHT</sequence>
<evidence type="ECO:0000259" key="3">
    <source>
        <dbReference type="Pfam" id="PF00582"/>
    </source>
</evidence>
<evidence type="ECO:0000256" key="2">
    <source>
        <dbReference type="PIRNR" id="PIRNR006276"/>
    </source>
</evidence>
<gene>
    <name evidence="4" type="ORF">ETAA8_58260</name>
</gene>
<reference evidence="4 5" key="1">
    <citation type="submission" date="2019-02" db="EMBL/GenBank/DDBJ databases">
        <title>Deep-cultivation of Planctomycetes and their phenomic and genomic characterization uncovers novel biology.</title>
        <authorList>
            <person name="Wiegand S."/>
            <person name="Jogler M."/>
            <person name="Boedeker C."/>
            <person name="Pinto D."/>
            <person name="Vollmers J."/>
            <person name="Rivas-Marin E."/>
            <person name="Kohn T."/>
            <person name="Peeters S.H."/>
            <person name="Heuer A."/>
            <person name="Rast P."/>
            <person name="Oberbeckmann S."/>
            <person name="Bunk B."/>
            <person name="Jeske O."/>
            <person name="Meyerdierks A."/>
            <person name="Storesund J.E."/>
            <person name="Kallscheuer N."/>
            <person name="Luecker S."/>
            <person name="Lage O.M."/>
            <person name="Pohl T."/>
            <person name="Merkel B.J."/>
            <person name="Hornburger P."/>
            <person name="Mueller R.-W."/>
            <person name="Bruemmer F."/>
            <person name="Labrenz M."/>
            <person name="Spormann A.M."/>
            <person name="Op den Camp H."/>
            <person name="Overmann J."/>
            <person name="Amann R."/>
            <person name="Jetten M.S.M."/>
            <person name="Mascher T."/>
            <person name="Medema M.H."/>
            <person name="Devos D.P."/>
            <person name="Kaster A.-K."/>
            <person name="Ovreas L."/>
            <person name="Rohde M."/>
            <person name="Galperin M.Y."/>
            <person name="Jogler C."/>
        </authorList>
    </citation>
    <scope>NUCLEOTIDE SEQUENCE [LARGE SCALE GENOMIC DNA]</scope>
    <source>
        <strain evidence="4 5">ETA_A8</strain>
    </source>
</reference>